<accession>A0A1I7GU05</accession>
<evidence type="ECO:0000256" key="1">
    <source>
        <dbReference type="ARBA" id="ARBA00009986"/>
    </source>
</evidence>
<keyword evidence="2" id="KW-0560">Oxidoreductase</keyword>
<dbReference type="eggNOG" id="COG1012">
    <property type="taxonomic scope" value="Bacteria"/>
</dbReference>
<dbReference type="Gene3D" id="3.40.309.10">
    <property type="entry name" value="Aldehyde Dehydrogenase, Chain A, domain 2"/>
    <property type="match status" value="1"/>
</dbReference>
<dbReference type="RefSeq" id="WP_074949873.1">
    <property type="nucleotide sequence ID" value="NZ_FPBV01000003.1"/>
</dbReference>
<gene>
    <name evidence="4" type="ORF">SAMN05421543_10365</name>
</gene>
<dbReference type="InterPro" id="IPR016162">
    <property type="entry name" value="Ald_DH_N"/>
</dbReference>
<evidence type="ECO:0000259" key="3">
    <source>
        <dbReference type="Pfam" id="PF00171"/>
    </source>
</evidence>
<dbReference type="InterPro" id="IPR051020">
    <property type="entry name" value="ALDH-related_metabolic_enz"/>
</dbReference>
<dbReference type="PANTHER" id="PTHR42991">
    <property type="entry name" value="ALDEHYDE DEHYDROGENASE"/>
    <property type="match status" value="1"/>
</dbReference>
<dbReference type="Pfam" id="PF00171">
    <property type="entry name" value="Aldedh"/>
    <property type="match status" value="1"/>
</dbReference>
<organism evidence="4 5">
    <name type="scientific">Alicyclobacillus macrosporangiidus</name>
    <dbReference type="NCBI Taxonomy" id="392015"/>
    <lineage>
        <taxon>Bacteria</taxon>
        <taxon>Bacillati</taxon>
        <taxon>Bacillota</taxon>
        <taxon>Bacilli</taxon>
        <taxon>Bacillales</taxon>
        <taxon>Alicyclobacillaceae</taxon>
        <taxon>Alicyclobacillus</taxon>
    </lineage>
</organism>
<evidence type="ECO:0000313" key="4">
    <source>
        <dbReference type="EMBL" id="SFU51925.1"/>
    </source>
</evidence>
<evidence type="ECO:0000313" key="5">
    <source>
        <dbReference type="Proteomes" id="UP000183508"/>
    </source>
</evidence>
<dbReference type="GO" id="GO:0008911">
    <property type="term" value="F:lactaldehyde dehydrogenase (NAD+) activity"/>
    <property type="evidence" value="ECO:0007669"/>
    <property type="project" value="TreeGrafter"/>
</dbReference>
<comment type="similarity">
    <text evidence="1">Belongs to the aldehyde dehydrogenase family.</text>
</comment>
<dbReference type="Gene3D" id="3.40.605.10">
    <property type="entry name" value="Aldehyde Dehydrogenase, Chain A, domain 1"/>
    <property type="match status" value="1"/>
</dbReference>
<sequence length="483" mass="52532">MEATTHEQTPVRWTRPSTFIDGRWREGGATVVYDKYTGAAMGVIREATAAEVDLAVAAAERSFRQRQLSPFERYEILHRFSEWVKAREAEIIRLLIAEVGKTYQDTKVEVARAYQACLLSAEEAKRIGGEVLPVSSIPGAEGKMGFAMRVPKGVIGAITPFNYPFLLAMHKIAPAIAAGNTIVIKPAPNTPFSTALLVEGLQACGLPQDHVQLVQGGAETGNALLHHPGIRMYTFTGSAAVGERVKTGTGLRPVLLELGNTSPNIVCADADLDRAARLCGQRAFTAAGQACISVQRILVERACWDDFVPRLLQVVERLKVGDPRDPETDVGPMISEREALRAMAWIDEAVQAGARVLCGHRREGAFVYPTLLTDVDPGLRVYCQEVFAPVAVLVPFDTLDEAITLANGTPYGLHAAIFTRSLERAMKAWRELEFGGVIVNDTSTFRSDLAPYGGVKASGLGKEGPRYAIEEMTDLRVMIVDLT</sequence>
<keyword evidence="5" id="KW-1185">Reference proteome</keyword>
<dbReference type="Proteomes" id="UP000183508">
    <property type="component" value="Unassembled WGS sequence"/>
</dbReference>
<dbReference type="PANTHER" id="PTHR42991:SF1">
    <property type="entry name" value="ALDEHYDE DEHYDROGENASE"/>
    <property type="match status" value="1"/>
</dbReference>
<protein>
    <submittedName>
        <fullName evidence="4">Acyl-CoA reductase</fullName>
    </submittedName>
</protein>
<dbReference type="InterPro" id="IPR016161">
    <property type="entry name" value="Ald_DH/histidinol_DH"/>
</dbReference>
<dbReference type="AlphaFoldDB" id="A0A1I7GU05"/>
<feature type="domain" description="Aldehyde dehydrogenase" evidence="3">
    <location>
        <begin position="30"/>
        <end position="476"/>
    </location>
</feature>
<dbReference type="InterPro" id="IPR015590">
    <property type="entry name" value="Aldehyde_DH_dom"/>
</dbReference>
<dbReference type="STRING" id="392015.SAMN05421543_10365"/>
<name>A0A1I7GU05_9BACL</name>
<dbReference type="EMBL" id="FPBV01000003">
    <property type="protein sequence ID" value="SFU51925.1"/>
    <property type="molecule type" value="Genomic_DNA"/>
</dbReference>
<dbReference type="SUPFAM" id="SSF53720">
    <property type="entry name" value="ALDH-like"/>
    <property type="match status" value="1"/>
</dbReference>
<proteinExistence type="inferred from homology"/>
<dbReference type="InterPro" id="IPR016163">
    <property type="entry name" value="Ald_DH_C"/>
</dbReference>
<reference evidence="5" key="1">
    <citation type="submission" date="2016-10" db="EMBL/GenBank/DDBJ databases">
        <authorList>
            <person name="Varghese N."/>
        </authorList>
    </citation>
    <scope>NUCLEOTIDE SEQUENCE [LARGE SCALE GENOMIC DNA]</scope>
    <source>
        <strain evidence="5">DSM 17980</strain>
    </source>
</reference>
<evidence type="ECO:0000256" key="2">
    <source>
        <dbReference type="ARBA" id="ARBA00023002"/>
    </source>
</evidence>